<evidence type="ECO:0000313" key="3">
    <source>
        <dbReference type="Proteomes" id="UP000031366"/>
    </source>
</evidence>
<dbReference type="InterPro" id="IPR052715">
    <property type="entry name" value="RAYT_transposase"/>
</dbReference>
<dbReference type="SUPFAM" id="SSF143422">
    <property type="entry name" value="Transposase IS200-like"/>
    <property type="match status" value="1"/>
</dbReference>
<evidence type="ECO:0000313" key="2">
    <source>
        <dbReference type="EMBL" id="KIE46589.1"/>
    </source>
</evidence>
<dbReference type="Gene3D" id="3.30.70.1290">
    <property type="entry name" value="Transposase IS200-like"/>
    <property type="match status" value="1"/>
</dbReference>
<dbReference type="GO" id="GO:0004803">
    <property type="term" value="F:transposase activity"/>
    <property type="evidence" value="ECO:0007669"/>
    <property type="project" value="InterPro"/>
</dbReference>
<dbReference type="PANTHER" id="PTHR36966">
    <property type="entry name" value="REP-ASSOCIATED TYROSINE TRANSPOSASE"/>
    <property type="match status" value="1"/>
</dbReference>
<dbReference type="GO" id="GO:0043565">
    <property type="term" value="F:sequence-specific DNA binding"/>
    <property type="evidence" value="ECO:0007669"/>
    <property type="project" value="TreeGrafter"/>
</dbReference>
<proteinExistence type="predicted"/>
<dbReference type="STRING" id="29341.RSJ17_19000"/>
<keyword evidence="3" id="KW-1185">Reference proteome</keyword>
<dbReference type="AlphaFoldDB" id="A0A0C1U105"/>
<gene>
    <name evidence="2" type="ORF">U732_3386</name>
</gene>
<dbReference type="GO" id="GO:0006313">
    <property type="term" value="P:DNA transposition"/>
    <property type="evidence" value="ECO:0007669"/>
    <property type="project" value="InterPro"/>
</dbReference>
<name>A0A0C1U105_9CLOT</name>
<reference evidence="2 3" key="1">
    <citation type="journal article" date="2015" name="Infect. Genet. Evol.">
        <title>Genomic sequences of six botulinum neurotoxin-producing strains representing three clostridial species illustrate the mobility and diversity of botulinum neurotoxin genes.</title>
        <authorList>
            <person name="Smith T.J."/>
            <person name="Hill K.K."/>
            <person name="Xie G."/>
            <person name="Foley B.T."/>
            <person name="Williamson C.H."/>
            <person name="Foster J.T."/>
            <person name="Johnson S.L."/>
            <person name="Chertkov O."/>
            <person name="Teshima H."/>
            <person name="Gibbons H.S."/>
            <person name="Johnsky L.A."/>
            <person name="Karavis M.A."/>
            <person name="Smith L.A."/>
        </authorList>
    </citation>
    <scope>NUCLEOTIDE SEQUENCE [LARGE SCALE GENOMIC DNA]</scope>
    <source>
        <strain evidence="2 3">CDC 2741</strain>
    </source>
</reference>
<sequence length="164" mass="19954">MIKRNQNRLEDYDYSQEGYYFITICIENNKCILCSGEQCSPEDPNRFSLSDIGNIVDISINNISKYYPNAKIDKYIIMPNHIHIIMVLEFDNSRYTNENWRTLFAPTISRIIRHMKEYATKQIGFSIWQKSYHDHIIRNQQEYEKMWQYIDKNPLKWHEDCYYK</sequence>
<dbReference type="SMART" id="SM01321">
    <property type="entry name" value="Y1_Tnp"/>
    <property type="match status" value="1"/>
</dbReference>
<evidence type="ECO:0000259" key="1">
    <source>
        <dbReference type="SMART" id="SM01321"/>
    </source>
</evidence>
<accession>A0A0C1U105</accession>
<organism evidence="2 3">
    <name type="scientific">Clostridium argentinense CDC 2741</name>
    <dbReference type="NCBI Taxonomy" id="1418104"/>
    <lineage>
        <taxon>Bacteria</taxon>
        <taxon>Bacillati</taxon>
        <taxon>Bacillota</taxon>
        <taxon>Clostridia</taxon>
        <taxon>Eubacteriales</taxon>
        <taxon>Clostridiaceae</taxon>
        <taxon>Clostridium</taxon>
    </lineage>
</organism>
<dbReference type="InterPro" id="IPR036515">
    <property type="entry name" value="Transposase_17_sf"/>
</dbReference>
<feature type="domain" description="Transposase IS200-like" evidence="1">
    <location>
        <begin position="15"/>
        <end position="153"/>
    </location>
</feature>
<dbReference type="RefSeq" id="WP_202812759.1">
    <property type="nucleotide sequence ID" value="NZ_AYSO01000016.1"/>
</dbReference>
<dbReference type="Proteomes" id="UP000031366">
    <property type="component" value="Unassembled WGS sequence"/>
</dbReference>
<protein>
    <submittedName>
        <fullName evidence="2">Transposase IS200 like family protein</fullName>
    </submittedName>
</protein>
<dbReference type="EMBL" id="AYSO01000016">
    <property type="protein sequence ID" value="KIE46589.1"/>
    <property type="molecule type" value="Genomic_DNA"/>
</dbReference>
<comment type="caution">
    <text evidence="2">The sequence shown here is derived from an EMBL/GenBank/DDBJ whole genome shotgun (WGS) entry which is preliminary data.</text>
</comment>
<dbReference type="PANTHER" id="PTHR36966:SF1">
    <property type="entry name" value="REP-ASSOCIATED TYROSINE TRANSPOSASE"/>
    <property type="match status" value="1"/>
</dbReference>
<dbReference type="InterPro" id="IPR002686">
    <property type="entry name" value="Transposase_17"/>
</dbReference>